<organism evidence="6 7">
    <name type="scientific">Vicugna pacos</name>
    <name type="common">Alpaca</name>
    <name type="synonym">Lama pacos</name>
    <dbReference type="NCBI Taxonomy" id="30538"/>
    <lineage>
        <taxon>Eukaryota</taxon>
        <taxon>Metazoa</taxon>
        <taxon>Chordata</taxon>
        <taxon>Craniata</taxon>
        <taxon>Vertebrata</taxon>
        <taxon>Euteleostomi</taxon>
        <taxon>Mammalia</taxon>
        <taxon>Eutheria</taxon>
        <taxon>Laurasiatheria</taxon>
        <taxon>Artiodactyla</taxon>
        <taxon>Tylopoda</taxon>
        <taxon>Camelidae</taxon>
        <taxon>Vicugna</taxon>
    </lineage>
</organism>
<dbReference type="InterPro" id="IPR003297">
    <property type="entry name" value="IL-1RA/IL-36"/>
</dbReference>
<dbReference type="SUPFAM" id="SSF50353">
    <property type="entry name" value="Cytokine"/>
    <property type="match status" value="1"/>
</dbReference>
<dbReference type="PROSITE" id="PS00253">
    <property type="entry name" value="INTERLEUKIN_1"/>
    <property type="match status" value="1"/>
</dbReference>
<dbReference type="InterPro" id="IPR020877">
    <property type="entry name" value="IL-1_CS"/>
</dbReference>
<dbReference type="Proteomes" id="UP001652581">
    <property type="component" value="Chromosome 28"/>
</dbReference>
<sequence length="158" mass="17944">MEQHQSLRYPSHHLIRDSQQMVWILKGKSLIAVPFSDNVRPVSLAIIACRDTEFYSEGKGTPFYLGIKDQNLCLCCTEIQGIPTLQLQERNIMDLYWETKGQESFLFFSSEEGSTFVFQSVSCPGWFIATSSVVGQPVTLTKERGTTENTNFYLDGEN</sequence>
<accession>A0A6J3BL09</accession>
<dbReference type="InterPro" id="IPR008996">
    <property type="entry name" value="IL1/FGF"/>
</dbReference>
<gene>
    <name evidence="7" type="primary">IL36B</name>
</gene>
<evidence type="ECO:0000256" key="4">
    <source>
        <dbReference type="ARBA" id="ARBA00023157"/>
    </source>
</evidence>
<evidence type="ECO:0000256" key="3">
    <source>
        <dbReference type="ARBA" id="ARBA00022525"/>
    </source>
</evidence>
<dbReference type="InterPro" id="IPR000975">
    <property type="entry name" value="IL-1_fam"/>
</dbReference>
<keyword evidence="3 5" id="KW-0964">Secreted</keyword>
<comment type="similarity">
    <text evidence="2 5">Belongs to the IL-1 family.</text>
</comment>
<proteinExistence type="inferred from homology"/>
<protein>
    <recommendedName>
        <fullName evidence="5">Interleukin-1</fullName>
    </recommendedName>
</protein>
<reference evidence="7" key="1">
    <citation type="submission" date="2025-08" db="UniProtKB">
        <authorList>
            <consortium name="RefSeq"/>
        </authorList>
    </citation>
    <scope>IDENTIFICATION</scope>
</reference>
<dbReference type="RefSeq" id="XP_031547760.2">
    <property type="nucleotide sequence ID" value="XM_031691900.2"/>
</dbReference>
<comment type="subcellular location">
    <subcellularLocation>
        <location evidence="1 5">Secreted</location>
    </subcellularLocation>
</comment>
<evidence type="ECO:0000256" key="1">
    <source>
        <dbReference type="ARBA" id="ARBA00004613"/>
    </source>
</evidence>
<evidence type="ECO:0000256" key="5">
    <source>
        <dbReference type="RuleBase" id="RU003753"/>
    </source>
</evidence>
<dbReference type="PANTHER" id="PTHR10078:SF24">
    <property type="entry name" value="INTERLEUKIN-36 BETA"/>
    <property type="match status" value="1"/>
</dbReference>
<keyword evidence="6" id="KW-1185">Reference proteome</keyword>
<dbReference type="CDD" id="cd23300">
    <property type="entry name" value="beta-trefoil_IL36"/>
    <property type="match status" value="1"/>
</dbReference>
<evidence type="ECO:0000256" key="2">
    <source>
        <dbReference type="ARBA" id="ARBA00010448"/>
    </source>
</evidence>
<evidence type="ECO:0000313" key="6">
    <source>
        <dbReference type="Proteomes" id="UP001652581"/>
    </source>
</evidence>
<dbReference type="PRINTS" id="PR01360">
    <property type="entry name" value="INTRLEUKIN1X"/>
</dbReference>
<dbReference type="SMART" id="SM00125">
    <property type="entry name" value="IL1"/>
    <property type="match status" value="1"/>
</dbReference>
<dbReference type="PANTHER" id="PTHR10078">
    <property type="entry name" value="INTERLEUKIN-1 FAMILY MEMBER"/>
    <property type="match status" value="1"/>
</dbReference>
<keyword evidence="4" id="KW-1015">Disulfide bond</keyword>
<dbReference type="PRINTS" id="PR00264">
    <property type="entry name" value="INTERLEUKIN1"/>
</dbReference>
<dbReference type="GeneID" id="102529566"/>
<dbReference type="Pfam" id="PF00340">
    <property type="entry name" value="IL1"/>
    <property type="match status" value="1"/>
</dbReference>
<name>A0A6J3BL09_VICPA</name>
<dbReference type="Gene3D" id="2.80.10.50">
    <property type="match status" value="1"/>
</dbReference>
<evidence type="ECO:0000313" key="7">
    <source>
        <dbReference type="RefSeq" id="XP_031547760.2"/>
    </source>
</evidence>